<dbReference type="EMBL" id="BSFJ01000002">
    <property type="protein sequence ID" value="GLK70218.1"/>
    <property type="molecule type" value="Genomic_DNA"/>
</dbReference>
<evidence type="ECO:0000313" key="2">
    <source>
        <dbReference type="Proteomes" id="UP001143370"/>
    </source>
</evidence>
<reference evidence="1" key="2">
    <citation type="submission" date="2023-01" db="EMBL/GenBank/DDBJ databases">
        <authorList>
            <person name="Sun Q."/>
            <person name="Evtushenko L."/>
        </authorList>
    </citation>
    <scope>NUCLEOTIDE SEQUENCE</scope>
    <source>
        <strain evidence="1">VKM B-2484</strain>
    </source>
</reference>
<accession>A0A9W6J5Q6</accession>
<dbReference type="Proteomes" id="UP001143370">
    <property type="component" value="Unassembled WGS sequence"/>
</dbReference>
<dbReference type="RefSeq" id="WP_213375212.1">
    <property type="nucleotide sequence ID" value="NZ_BSFJ01000002.1"/>
</dbReference>
<name>A0A9W6J5Q6_9HYPH</name>
<keyword evidence="2" id="KW-1185">Reference proteome</keyword>
<reference evidence="1" key="1">
    <citation type="journal article" date="2014" name="Int. J. Syst. Evol. Microbiol.">
        <title>Complete genome sequence of Corynebacterium casei LMG S-19264T (=DSM 44701T), isolated from a smear-ripened cheese.</title>
        <authorList>
            <consortium name="US DOE Joint Genome Institute (JGI-PGF)"/>
            <person name="Walter F."/>
            <person name="Albersmeier A."/>
            <person name="Kalinowski J."/>
            <person name="Ruckert C."/>
        </authorList>
    </citation>
    <scope>NUCLEOTIDE SEQUENCE</scope>
    <source>
        <strain evidence="1">VKM B-2484</strain>
    </source>
</reference>
<dbReference type="AlphaFoldDB" id="A0A9W6J5Q6"/>
<organism evidence="1 2">
    <name type="scientific">Ancylobacter dichloromethanicus</name>
    <dbReference type="NCBI Taxonomy" id="518825"/>
    <lineage>
        <taxon>Bacteria</taxon>
        <taxon>Pseudomonadati</taxon>
        <taxon>Pseudomonadota</taxon>
        <taxon>Alphaproteobacteria</taxon>
        <taxon>Hyphomicrobiales</taxon>
        <taxon>Xanthobacteraceae</taxon>
        <taxon>Ancylobacter</taxon>
    </lineage>
</organism>
<sequence length="65" mass="7416">MSRTTILTPPYHPDDIAVWPDGAWATLGEVWRGEFSHRSDDFEIVRLEDVARLKELGLADDFDVS</sequence>
<gene>
    <name evidence="1" type="ORF">GCM10017643_03330</name>
</gene>
<evidence type="ECO:0000313" key="1">
    <source>
        <dbReference type="EMBL" id="GLK70218.1"/>
    </source>
</evidence>
<protein>
    <submittedName>
        <fullName evidence="1">Uncharacterized protein</fullName>
    </submittedName>
</protein>
<comment type="caution">
    <text evidence="1">The sequence shown here is derived from an EMBL/GenBank/DDBJ whole genome shotgun (WGS) entry which is preliminary data.</text>
</comment>
<proteinExistence type="predicted"/>